<feature type="compositionally biased region" description="Basic and acidic residues" evidence="2">
    <location>
        <begin position="40"/>
        <end position="64"/>
    </location>
</feature>
<dbReference type="GO" id="GO:0003723">
    <property type="term" value="F:RNA binding"/>
    <property type="evidence" value="ECO:0007669"/>
    <property type="project" value="UniProtKB-KW"/>
</dbReference>
<keyword evidence="1" id="KW-0694">RNA-binding</keyword>
<evidence type="ECO:0000259" key="3">
    <source>
        <dbReference type="SMART" id="SM01218"/>
    </source>
</evidence>
<name>A0A5N5G806_9ROSA</name>
<dbReference type="InterPro" id="IPR025715">
    <property type="entry name" value="FoP_C"/>
</dbReference>
<feature type="domain" description="Chromatin target of PRMT1 protein C-terminal" evidence="3">
    <location>
        <begin position="12"/>
        <end position="69"/>
    </location>
</feature>
<accession>A0A5N5G806</accession>
<sequence>MTAVACLSLEIRSSRGGNKNGRGKPRGSGNGSGRGRGRGRGGEGRKKPVEKSVDELDKELDSYHADNMQG</sequence>
<protein>
    <submittedName>
        <fullName evidence="4">THO complex subunit 4C-like</fullName>
    </submittedName>
</protein>
<comment type="caution">
    <text evidence="4">The sequence shown here is derived from an EMBL/GenBank/DDBJ whole genome shotgun (WGS) entry which is preliminary data.</text>
</comment>
<keyword evidence="5" id="KW-1185">Reference proteome</keyword>
<organism evidence="4 5">
    <name type="scientific">Pyrus ussuriensis x Pyrus communis</name>
    <dbReference type="NCBI Taxonomy" id="2448454"/>
    <lineage>
        <taxon>Eukaryota</taxon>
        <taxon>Viridiplantae</taxon>
        <taxon>Streptophyta</taxon>
        <taxon>Embryophyta</taxon>
        <taxon>Tracheophyta</taxon>
        <taxon>Spermatophyta</taxon>
        <taxon>Magnoliopsida</taxon>
        <taxon>eudicotyledons</taxon>
        <taxon>Gunneridae</taxon>
        <taxon>Pentapetalae</taxon>
        <taxon>rosids</taxon>
        <taxon>fabids</taxon>
        <taxon>Rosales</taxon>
        <taxon>Rosaceae</taxon>
        <taxon>Amygdaloideae</taxon>
        <taxon>Maleae</taxon>
        <taxon>Pyrus</taxon>
    </lineage>
</organism>
<evidence type="ECO:0000256" key="2">
    <source>
        <dbReference type="SAM" id="MobiDB-lite"/>
    </source>
</evidence>
<dbReference type="AlphaFoldDB" id="A0A5N5G806"/>
<dbReference type="EMBL" id="SMOL01000487">
    <property type="protein sequence ID" value="KAB2611486.1"/>
    <property type="molecule type" value="Genomic_DNA"/>
</dbReference>
<evidence type="ECO:0000313" key="4">
    <source>
        <dbReference type="EMBL" id="KAB2611486.1"/>
    </source>
</evidence>
<evidence type="ECO:0000313" key="5">
    <source>
        <dbReference type="Proteomes" id="UP000327157"/>
    </source>
</evidence>
<reference evidence="4 5" key="3">
    <citation type="submission" date="2019-11" db="EMBL/GenBank/DDBJ databases">
        <title>A de novo genome assembly of a pear dwarfing rootstock.</title>
        <authorList>
            <person name="Wang F."/>
            <person name="Wang J."/>
            <person name="Li S."/>
            <person name="Zhang Y."/>
            <person name="Fang M."/>
            <person name="Ma L."/>
            <person name="Zhao Y."/>
            <person name="Jiang S."/>
        </authorList>
    </citation>
    <scope>NUCLEOTIDE SEQUENCE [LARGE SCALE GENOMIC DNA]</scope>
    <source>
        <strain evidence="4">S2</strain>
        <tissue evidence="4">Leaf</tissue>
    </source>
</reference>
<reference evidence="5" key="2">
    <citation type="submission" date="2019-10" db="EMBL/GenBank/DDBJ databases">
        <title>A de novo genome assembly of a pear dwarfing rootstock.</title>
        <authorList>
            <person name="Wang F."/>
            <person name="Wang J."/>
            <person name="Li S."/>
            <person name="Zhang Y."/>
            <person name="Fang M."/>
            <person name="Ma L."/>
            <person name="Zhao Y."/>
            <person name="Jiang S."/>
        </authorList>
    </citation>
    <scope>NUCLEOTIDE SEQUENCE [LARGE SCALE GENOMIC DNA]</scope>
</reference>
<dbReference type="Proteomes" id="UP000327157">
    <property type="component" value="Chromosome 17"/>
</dbReference>
<dbReference type="SMART" id="SM01218">
    <property type="entry name" value="FoP_duplication"/>
    <property type="match status" value="1"/>
</dbReference>
<reference evidence="4 5" key="1">
    <citation type="submission" date="2019-09" db="EMBL/GenBank/DDBJ databases">
        <authorList>
            <person name="Ou C."/>
        </authorList>
    </citation>
    <scope>NUCLEOTIDE SEQUENCE [LARGE SCALE GENOMIC DNA]</scope>
    <source>
        <strain evidence="4">S2</strain>
        <tissue evidence="4">Leaf</tissue>
    </source>
</reference>
<dbReference type="Pfam" id="PF13865">
    <property type="entry name" value="FoP_duplication"/>
    <property type="match status" value="1"/>
</dbReference>
<gene>
    <name evidence="4" type="ORF">D8674_019518</name>
</gene>
<evidence type="ECO:0000256" key="1">
    <source>
        <dbReference type="ARBA" id="ARBA00022884"/>
    </source>
</evidence>
<feature type="region of interest" description="Disordered" evidence="2">
    <location>
        <begin position="1"/>
        <end position="70"/>
    </location>
</feature>
<proteinExistence type="predicted"/>